<evidence type="ECO:0000256" key="3">
    <source>
        <dbReference type="SAM" id="MobiDB-lite"/>
    </source>
</evidence>
<gene>
    <name evidence="6" type="ORF">D5F01_LYC18466</name>
</gene>
<reference evidence="6 7" key="1">
    <citation type="submission" date="2019-07" db="EMBL/GenBank/DDBJ databases">
        <title>Chromosome genome assembly for large yellow croaker.</title>
        <authorList>
            <person name="Xiao S."/>
        </authorList>
    </citation>
    <scope>NUCLEOTIDE SEQUENCE [LARGE SCALE GENOMIC DNA]</scope>
    <source>
        <strain evidence="6">JMULYC20181020</strain>
        <tissue evidence="6">Muscle</tissue>
    </source>
</reference>
<comment type="caution">
    <text evidence="6">The sequence shown here is derived from an EMBL/GenBank/DDBJ whole genome shotgun (WGS) entry which is preliminary data.</text>
</comment>
<dbReference type="InterPro" id="IPR007110">
    <property type="entry name" value="Ig-like_dom"/>
</dbReference>
<name>A0A6G0HV60_LARCR</name>
<dbReference type="SUPFAM" id="SSF48726">
    <property type="entry name" value="Immunoglobulin"/>
    <property type="match status" value="3"/>
</dbReference>
<sequence>MDQSPSEVKRPGETGTKSVNVKKTSFAPEVSLLSGPRGDTQTLVCTIENFLPKEFSVKWKKNGNDVTGSFDSDPKTNGETYSALSTLNIKNTDWDSKAVYTCEVTHRQKTYTRKASKDLITLTLNQPSPKEIFSNNQAKLECVITGQDKPTVDESTITWQINGNDVTNNISESAIKSENSQHIKTSTMTRSLTEWQSVNNVRCSATKEDMTPVFQVLTVRKGDGKKPKVTIHVMPENDIQKEESVTLVCLVSSTVQQDYYIAWSEYIGQNDSIYKDGINYPPQKTQNGYSVTSVYITTNDKWDTSTFGCNVWFAGGNDSVHKNVSKDHDFAPESKLGCALSCTDDAIEEDEFSSLWSTTSSFIFLFISSLFYSMIFSLVKMKRQ</sequence>
<evidence type="ECO:0000313" key="7">
    <source>
        <dbReference type="Proteomes" id="UP000424527"/>
    </source>
</evidence>
<evidence type="ECO:0000256" key="2">
    <source>
        <dbReference type="ARBA" id="ARBA00023319"/>
    </source>
</evidence>
<feature type="region of interest" description="Disordered" evidence="3">
    <location>
        <begin position="1"/>
        <end position="22"/>
    </location>
</feature>
<dbReference type="PANTHER" id="PTHR23411">
    <property type="entry name" value="TAPASIN"/>
    <property type="match status" value="1"/>
</dbReference>
<feature type="transmembrane region" description="Helical" evidence="4">
    <location>
        <begin position="362"/>
        <end position="379"/>
    </location>
</feature>
<dbReference type="Gene3D" id="2.60.40.10">
    <property type="entry name" value="Immunoglobulins"/>
    <property type="match status" value="3"/>
</dbReference>
<keyword evidence="4" id="KW-1133">Transmembrane helix</keyword>
<dbReference type="InterPro" id="IPR013151">
    <property type="entry name" value="Immunoglobulin_dom"/>
</dbReference>
<feature type="domain" description="Ig-like" evidence="5">
    <location>
        <begin position="227"/>
        <end position="325"/>
    </location>
</feature>
<evidence type="ECO:0000256" key="1">
    <source>
        <dbReference type="ARBA" id="ARBA00023157"/>
    </source>
</evidence>
<keyword evidence="7" id="KW-1185">Reference proteome</keyword>
<accession>A0A6G0HV60</accession>
<dbReference type="InterPro" id="IPR050380">
    <property type="entry name" value="Immune_Resp_Modulators"/>
</dbReference>
<dbReference type="Pfam" id="PF00047">
    <property type="entry name" value="ig"/>
    <property type="match status" value="1"/>
</dbReference>
<dbReference type="InterPro" id="IPR036179">
    <property type="entry name" value="Ig-like_dom_sf"/>
</dbReference>
<dbReference type="CDD" id="cd00098">
    <property type="entry name" value="IgC1"/>
    <property type="match status" value="1"/>
</dbReference>
<feature type="domain" description="Ig-like" evidence="5">
    <location>
        <begin position="135"/>
        <end position="220"/>
    </location>
</feature>
<protein>
    <submittedName>
        <fullName evidence="6">Ig mu chain C region membrane-bound form</fullName>
    </submittedName>
</protein>
<dbReference type="InterPro" id="IPR003599">
    <property type="entry name" value="Ig_sub"/>
</dbReference>
<keyword evidence="1" id="KW-1015">Disulfide bond</keyword>
<evidence type="ECO:0000256" key="4">
    <source>
        <dbReference type="SAM" id="Phobius"/>
    </source>
</evidence>
<dbReference type="PROSITE" id="PS50835">
    <property type="entry name" value="IG_LIKE"/>
    <property type="match status" value="3"/>
</dbReference>
<dbReference type="AlphaFoldDB" id="A0A6G0HV60"/>
<feature type="domain" description="Ig-like" evidence="5">
    <location>
        <begin position="28"/>
        <end position="123"/>
    </location>
</feature>
<dbReference type="EMBL" id="REGW02000018">
    <property type="protein sequence ID" value="KAE8283070.1"/>
    <property type="molecule type" value="Genomic_DNA"/>
</dbReference>
<dbReference type="SMART" id="SM00409">
    <property type="entry name" value="IG"/>
    <property type="match status" value="2"/>
</dbReference>
<dbReference type="SMART" id="SM00407">
    <property type="entry name" value="IGc1"/>
    <property type="match status" value="1"/>
</dbReference>
<dbReference type="FunFam" id="2.60.40.10:FF:000283">
    <property type="entry name" value="Immunoglobulin kappa constant"/>
    <property type="match status" value="1"/>
</dbReference>
<dbReference type="InterPro" id="IPR003006">
    <property type="entry name" value="Ig/MHC_CS"/>
</dbReference>
<organism evidence="6 7">
    <name type="scientific">Larimichthys crocea</name>
    <name type="common">Large yellow croaker</name>
    <name type="synonym">Pseudosciaena crocea</name>
    <dbReference type="NCBI Taxonomy" id="215358"/>
    <lineage>
        <taxon>Eukaryota</taxon>
        <taxon>Metazoa</taxon>
        <taxon>Chordata</taxon>
        <taxon>Craniata</taxon>
        <taxon>Vertebrata</taxon>
        <taxon>Euteleostomi</taxon>
        <taxon>Actinopterygii</taxon>
        <taxon>Neopterygii</taxon>
        <taxon>Teleostei</taxon>
        <taxon>Neoteleostei</taxon>
        <taxon>Acanthomorphata</taxon>
        <taxon>Eupercaria</taxon>
        <taxon>Sciaenidae</taxon>
        <taxon>Larimichthys</taxon>
    </lineage>
</organism>
<keyword evidence="2" id="KW-0393">Immunoglobulin domain</keyword>
<evidence type="ECO:0000313" key="6">
    <source>
        <dbReference type="EMBL" id="KAE8283070.1"/>
    </source>
</evidence>
<proteinExistence type="predicted"/>
<keyword evidence="4" id="KW-0472">Membrane</keyword>
<evidence type="ECO:0000259" key="5">
    <source>
        <dbReference type="PROSITE" id="PS50835"/>
    </source>
</evidence>
<dbReference type="Proteomes" id="UP000424527">
    <property type="component" value="Unassembled WGS sequence"/>
</dbReference>
<dbReference type="Pfam" id="PF07654">
    <property type="entry name" value="C1-set"/>
    <property type="match status" value="2"/>
</dbReference>
<dbReference type="InterPro" id="IPR003597">
    <property type="entry name" value="Ig_C1-set"/>
</dbReference>
<dbReference type="PROSITE" id="PS00290">
    <property type="entry name" value="IG_MHC"/>
    <property type="match status" value="1"/>
</dbReference>
<dbReference type="InterPro" id="IPR013783">
    <property type="entry name" value="Ig-like_fold"/>
</dbReference>
<keyword evidence="4" id="KW-0812">Transmembrane</keyword>